<evidence type="ECO:0008006" key="9">
    <source>
        <dbReference type="Google" id="ProtNLM"/>
    </source>
</evidence>
<protein>
    <recommendedName>
        <fullName evidence="9">Sugar phosphate transporter domain-containing protein</fullName>
    </recommendedName>
</protein>
<evidence type="ECO:0000256" key="1">
    <source>
        <dbReference type="ARBA" id="ARBA00004141"/>
    </source>
</evidence>
<feature type="transmembrane region" description="Helical" evidence="5">
    <location>
        <begin position="284"/>
        <end position="308"/>
    </location>
</feature>
<feature type="transmembrane region" description="Helical" evidence="5">
    <location>
        <begin position="255"/>
        <end position="272"/>
    </location>
</feature>
<feature type="transmembrane region" description="Helical" evidence="5">
    <location>
        <begin position="114"/>
        <end position="131"/>
    </location>
</feature>
<reference evidence="6" key="1">
    <citation type="submission" date="2022-10" db="EMBL/GenBank/DDBJ databases">
        <authorList>
            <person name="Chen Y."/>
            <person name="Dougan E. K."/>
            <person name="Chan C."/>
            <person name="Rhodes N."/>
            <person name="Thang M."/>
        </authorList>
    </citation>
    <scope>NUCLEOTIDE SEQUENCE</scope>
</reference>
<feature type="transmembrane region" description="Helical" evidence="5">
    <location>
        <begin position="344"/>
        <end position="359"/>
    </location>
</feature>
<dbReference type="InterPro" id="IPR037185">
    <property type="entry name" value="EmrE-like"/>
</dbReference>
<evidence type="ECO:0000256" key="3">
    <source>
        <dbReference type="ARBA" id="ARBA00022989"/>
    </source>
</evidence>
<accession>A0A9P1CZ12</accession>
<name>A0A9P1CZ12_9DINO</name>
<proteinExistence type="predicted"/>
<dbReference type="AlphaFoldDB" id="A0A9P1CZ12"/>
<dbReference type="Proteomes" id="UP001152797">
    <property type="component" value="Unassembled WGS sequence"/>
</dbReference>
<comment type="caution">
    <text evidence="6">The sequence shown here is derived from an EMBL/GenBank/DDBJ whole genome shotgun (WGS) entry which is preliminary data.</text>
</comment>
<reference evidence="7 8" key="2">
    <citation type="submission" date="2024-05" db="EMBL/GenBank/DDBJ databases">
        <authorList>
            <person name="Chen Y."/>
            <person name="Shah S."/>
            <person name="Dougan E. K."/>
            <person name="Thang M."/>
            <person name="Chan C."/>
        </authorList>
    </citation>
    <scope>NUCLEOTIDE SEQUENCE [LARGE SCALE GENOMIC DNA]</scope>
</reference>
<evidence type="ECO:0000256" key="2">
    <source>
        <dbReference type="ARBA" id="ARBA00022692"/>
    </source>
</evidence>
<sequence>MPSVEDPPGEQLGHLNFAQGLAIAVTCSIFSAIWIIVRPRGLVVQVCTCSFVLSLVCTQLLMKELASSVKFRYPAIVTSLHFLSVWLVSWMFWAAQGELFHRCNPASLGSSRRFFTFVLPIAASLPLSIVFNNTSLLYMGAGLAGVVGTMAPIITAILTHFLGRRISRHGWMGVLVATCGASFIAIGEAGDPGKEDSLVLFGLLFCTMSVFLRAVKAVLQDQLLEPTAYASRVDLEQGKGGVNGASPPSLSPMHVWALTAPPCTLLAFAYAVTTESLTSAFHELTTTSIFFVLISCLSATILNVLGLMSVKQLGASSMQIVGKLNTIVLLALSMGFWGESMPKEVLAGTLFVLLGVAIFERGGSMRPSKTTPPKQSQLEVDRS</sequence>
<evidence type="ECO:0000256" key="4">
    <source>
        <dbReference type="ARBA" id="ARBA00023136"/>
    </source>
</evidence>
<keyword evidence="2 5" id="KW-0812">Transmembrane</keyword>
<gene>
    <name evidence="6" type="ORF">C1SCF055_LOCUS27309</name>
</gene>
<dbReference type="InterPro" id="IPR050186">
    <property type="entry name" value="TPT_transporter"/>
</dbReference>
<keyword evidence="4 5" id="KW-0472">Membrane</keyword>
<keyword evidence="8" id="KW-1185">Reference proteome</keyword>
<organism evidence="6">
    <name type="scientific">Cladocopium goreaui</name>
    <dbReference type="NCBI Taxonomy" id="2562237"/>
    <lineage>
        <taxon>Eukaryota</taxon>
        <taxon>Sar</taxon>
        <taxon>Alveolata</taxon>
        <taxon>Dinophyceae</taxon>
        <taxon>Suessiales</taxon>
        <taxon>Symbiodiniaceae</taxon>
        <taxon>Cladocopium</taxon>
    </lineage>
</organism>
<feature type="transmembrane region" description="Helical" evidence="5">
    <location>
        <begin position="42"/>
        <end position="61"/>
    </location>
</feature>
<feature type="transmembrane region" description="Helical" evidence="5">
    <location>
        <begin position="17"/>
        <end position="37"/>
    </location>
</feature>
<dbReference type="OrthoDB" id="436447at2759"/>
<feature type="transmembrane region" description="Helical" evidence="5">
    <location>
        <begin position="73"/>
        <end position="93"/>
    </location>
</feature>
<feature type="transmembrane region" description="Helical" evidence="5">
    <location>
        <begin position="170"/>
        <end position="186"/>
    </location>
</feature>
<dbReference type="EMBL" id="CAMXCT030002902">
    <property type="protein sequence ID" value="CAL4788564.1"/>
    <property type="molecule type" value="Genomic_DNA"/>
</dbReference>
<evidence type="ECO:0000313" key="6">
    <source>
        <dbReference type="EMBL" id="CAI4001252.1"/>
    </source>
</evidence>
<comment type="subcellular location">
    <subcellularLocation>
        <location evidence="1">Membrane</location>
        <topology evidence="1">Multi-pass membrane protein</topology>
    </subcellularLocation>
</comment>
<feature type="transmembrane region" description="Helical" evidence="5">
    <location>
        <begin position="137"/>
        <end position="158"/>
    </location>
</feature>
<evidence type="ECO:0000256" key="5">
    <source>
        <dbReference type="SAM" id="Phobius"/>
    </source>
</evidence>
<dbReference type="GO" id="GO:0016020">
    <property type="term" value="C:membrane"/>
    <property type="evidence" value="ECO:0007669"/>
    <property type="project" value="UniProtKB-SubCell"/>
</dbReference>
<feature type="transmembrane region" description="Helical" evidence="5">
    <location>
        <begin position="198"/>
        <end position="215"/>
    </location>
</feature>
<feature type="transmembrane region" description="Helical" evidence="5">
    <location>
        <begin position="320"/>
        <end position="338"/>
    </location>
</feature>
<dbReference type="SUPFAM" id="SSF103481">
    <property type="entry name" value="Multidrug resistance efflux transporter EmrE"/>
    <property type="match status" value="2"/>
</dbReference>
<keyword evidence="3 5" id="KW-1133">Transmembrane helix</keyword>
<dbReference type="PANTHER" id="PTHR11132">
    <property type="entry name" value="SOLUTE CARRIER FAMILY 35"/>
    <property type="match status" value="1"/>
</dbReference>
<evidence type="ECO:0000313" key="7">
    <source>
        <dbReference type="EMBL" id="CAL4788564.1"/>
    </source>
</evidence>
<dbReference type="EMBL" id="CAMXCT020002902">
    <property type="protein sequence ID" value="CAL1154627.1"/>
    <property type="molecule type" value="Genomic_DNA"/>
</dbReference>
<evidence type="ECO:0000313" key="8">
    <source>
        <dbReference type="Proteomes" id="UP001152797"/>
    </source>
</evidence>
<dbReference type="EMBL" id="CAMXCT010002902">
    <property type="protein sequence ID" value="CAI4001252.1"/>
    <property type="molecule type" value="Genomic_DNA"/>
</dbReference>